<reference evidence="2 3" key="1">
    <citation type="submission" date="2017-02" db="EMBL/GenBank/DDBJ databases">
        <authorList>
            <person name="Peterson S.W."/>
        </authorList>
    </citation>
    <scope>NUCLEOTIDE SEQUENCE [LARGE SCALE GENOMIC DNA]</scope>
    <source>
        <strain evidence="2 3">SRS1_H2-8</strain>
    </source>
</reference>
<dbReference type="Proteomes" id="UP000239563">
    <property type="component" value="Chromosome VII"/>
</dbReference>
<evidence type="ECO:0000256" key="1">
    <source>
        <dbReference type="SAM" id="MobiDB-lite"/>
    </source>
</evidence>
<accession>A0A2N8UE27</accession>
<evidence type="ECO:0000313" key="2">
    <source>
        <dbReference type="EMBL" id="SJX63235.1"/>
    </source>
</evidence>
<feature type="compositionally biased region" description="Low complexity" evidence="1">
    <location>
        <begin position="241"/>
        <end position="253"/>
    </location>
</feature>
<organism evidence="2 3">
    <name type="scientific">Sporisorium reilianum f. sp. reilianum</name>
    <dbReference type="NCBI Taxonomy" id="72559"/>
    <lineage>
        <taxon>Eukaryota</taxon>
        <taxon>Fungi</taxon>
        <taxon>Dikarya</taxon>
        <taxon>Basidiomycota</taxon>
        <taxon>Ustilaginomycotina</taxon>
        <taxon>Ustilaginomycetes</taxon>
        <taxon>Ustilaginales</taxon>
        <taxon>Ustilaginaceae</taxon>
        <taxon>Sporisorium</taxon>
    </lineage>
</organism>
<feature type="compositionally biased region" description="Polar residues" evidence="1">
    <location>
        <begin position="116"/>
        <end position="129"/>
    </location>
</feature>
<sequence>MSHSAPATPGSGSSSSSARSRICKKLVIKGHASSSGASYTLFLKVQVPNTESNESYLLFADPAVELQDAILHRLDDAGAAPALSTSAATAANSLGIPLSIDHELNDSFIDHEPRQTAKSSTSTGQTNDASHLPTVIRGDDGKITLRTSSRSSPRSKRAMASQPSFASYMVTLHLFAKPLSKPPLAPFSVRLAVPVCLNNFMRFTVDESMDSDFGLRGMAVEVDPPILPVSSQRKPLRRRSSAASSHRPPSIASFSDDEADVTLLGSNSVDDSDLEQDDTAIVGPFHACDALVIRIAAQQASDLVPADHPLRILPNALRTKKAIGSITYQPRAPRGLGSHQEAVQNSSEVAFEASLDLFDPFFPGLDREVQLYAQLESNASILEWRPETVDASRGIVSWSFGLIATSASSPSQLPSTSAQGMLSASPTFEIGDLVVLPDPNQHSADEEDLLSVAPPKGINDADLDFSLDNAAAPSTKRRRFSLQSSGSAKGVPSVPPSEPSDATTASEHMLVVTFSLLPLLQSKDPVSLCIRGSMTMNENVSRAVQSGDVTHLPRGLFTPAAHNHVYEQVRLAAIDPMQDQSEAGPLRLESLDDSRETVQQFQEQEKSRLTLQGSKTDTLSGANTDELLRQALAIIAAHKESLSTGHRDVNALARQDGYLAQGARDSGINWVLRASHLLWTLFLTALIFMLFNAGQTANRALSAKLDELSRLVEAATRADPAAFYSAVQNSPAPDVFEPVIPAAPPPSNDQEPTLPGDDELHQTQALPSAETLSEPDDLAQARSYWADSFSSQSVQTRTQDAHVSYFVSNWLQDILRMPAVFIRRLLSIFVAF</sequence>
<dbReference type="EMBL" id="LT795060">
    <property type="protein sequence ID" value="SJX63235.1"/>
    <property type="molecule type" value="Genomic_DNA"/>
</dbReference>
<gene>
    <name evidence="2" type="ORF">SRS1_14059</name>
</gene>
<protein>
    <submittedName>
        <fullName evidence="2">Uncharacterized protein</fullName>
    </submittedName>
</protein>
<feature type="region of interest" description="Disordered" evidence="1">
    <location>
        <begin position="474"/>
        <end position="503"/>
    </location>
</feature>
<dbReference type="AlphaFoldDB" id="A0A2N8UE27"/>
<evidence type="ECO:0000313" key="3">
    <source>
        <dbReference type="Proteomes" id="UP000239563"/>
    </source>
</evidence>
<proteinExistence type="predicted"/>
<name>A0A2N8UE27_9BASI</name>
<feature type="region of interest" description="Disordered" evidence="1">
    <location>
        <begin position="113"/>
        <end position="160"/>
    </location>
</feature>
<feature type="region of interest" description="Disordered" evidence="1">
    <location>
        <begin position="229"/>
        <end position="254"/>
    </location>
</feature>
<feature type="region of interest" description="Disordered" evidence="1">
    <location>
        <begin position="737"/>
        <end position="760"/>
    </location>
</feature>